<evidence type="ECO:0000313" key="2">
    <source>
        <dbReference type="EMBL" id="QND78864.1"/>
    </source>
</evidence>
<reference evidence="2 3" key="1">
    <citation type="submission" date="2020-08" db="EMBL/GenBank/DDBJ databases">
        <title>Streptomycin resistant and MDR strain, P. mexicana.</title>
        <authorList>
            <person name="Ganesh-kumar S."/>
            <person name="Zhe T."/>
            <person name="Yu Z."/>
            <person name="Min Y."/>
        </authorList>
    </citation>
    <scope>NUCLEOTIDE SEQUENCE [LARGE SCALE GENOMIC DNA]</scope>
    <source>
        <strain evidence="2 3">GTZY</strain>
    </source>
</reference>
<dbReference type="Proteomes" id="UP000515506">
    <property type="component" value="Chromosome"/>
</dbReference>
<keyword evidence="1" id="KW-0472">Membrane</keyword>
<dbReference type="RefSeq" id="WP_185894279.1">
    <property type="nucleotide sequence ID" value="NZ_CP060028.1"/>
</dbReference>
<evidence type="ECO:0000313" key="3">
    <source>
        <dbReference type="Proteomes" id="UP000515506"/>
    </source>
</evidence>
<evidence type="ECO:0000256" key="1">
    <source>
        <dbReference type="SAM" id="Phobius"/>
    </source>
</evidence>
<feature type="transmembrane region" description="Helical" evidence="1">
    <location>
        <begin position="140"/>
        <end position="167"/>
    </location>
</feature>
<protein>
    <submittedName>
        <fullName evidence="2">Uncharacterized protein</fullName>
    </submittedName>
</protein>
<keyword evidence="3" id="KW-1185">Reference proteome</keyword>
<keyword evidence="1" id="KW-0812">Transmembrane</keyword>
<name>A0ABX6R8R6_PSEMX</name>
<gene>
    <name evidence="2" type="ORF">H4W19_10705</name>
</gene>
<organism evidence="2 3">
    <name type="scientific">Pseudoxanthomonas mexicana</name>
    <dbReference type="NCBI Taxonomy" id="128785"/>
    <lineage>
        <taxon>Bacteria</taxon>
        <taxon>Pseudomonadati</taxon>
        <taxon>Pseudomonadota</taxon>
        <taxon>Gammaproteobacteria</taxon>
        <taxon>Lysobacterales</taxon>
        <taxon>Lysobacteraceae</taxon>
        <taxon>Pseudoxanthomonas</taxon>
    </lineage>
</organism>
<feature type="transmembrane region" description="Helical" evidence="1">
    <location>
        <begin position="179"/>
        <end position="200"/>
    </location>
</feature>
<keyword evidence="1" id="KW-1133">Transmembrane helix</keyword>
<sequence length="226" mass="25179">MPTNDTLSFTELERRLRAVPDGPAGILNTPPLYRIANMVGGAGLIVALIPLVLVRLIPAAPWMITMVQIGFSVMVVAWLPVYVRQLWTLVASMWRWRQEQAEQLDHDRPEFEAIMTWLCQQPTDALTECQRMVALAHRQLVAKLGLLAGGLDRLGVLPALVAAYLFLRNVGDILDMPTWELLIAAFLILLWLIIVAATLMRIRLQFYEALLSEALTAKAQSGAVAQ</sequence>
<accession>A0ABX6R8R6</accession>
<proteinExistence type="predicted"/>
<dbReference type="EMBL" id="CP060028">
    <property type="protein sequence ID" value="QND78864.1"/>
    <property type="molecule type" value="Genomic_DNA"/>
</dbReference>
<feature type="transmembrane region" description="Helical" evidence="1">
    <location>
        <begin position="63"/>
        <end position="83"/>
    </location>
</feature>
<feature type="transmembrane region" description="Helical" evidence="1">
    <location>
        <begin position="35"/>
        <end position="57"/>
    </location>
</feature>